<dbReference type="CDD" id="cd00761">
    <property type="entry name" value="Glyco_tranf_GTA_type"/>
    <property type="match status" value="1"/>
</dbReference>
<dbReference type="EMBL" id="AUZM01000006">
    <property type="protein sequence ID" value="ERT09061.1"/>
    <property type="molecule type" value="Genomic_DNA"/>
</dbReference>
<comment type="caution">
    <text evidence="2">The sequence shown here is derived from an EMBL/GenBank/DDBJ whole genome shotgun (WGS) entry which is preliminary data.</text>
</comment>
<organism evidence="2 3">
    <name type="scientific">Lyngbya aestuarii BL J</name>
    <dbReference type="NCBI Taxonomy" id="1348334"/>
    <lineage>
        <taxon>Bacteria</taxon>
        <taxon>Bacillati</taxon>
        <taxon>Cyanobacteriota</taxon>
        <taxon>Cyanophyceae</taxon>
        <taxon>Oscillatoriophycideae</taxon>
        <taxon>Oscillatoriales</taxon>
        <taxon>Microcoleaceae</taxon>
        <taxon>Lyngbya</taxon>
    </lineage>
</organism>
<name>U7QRM0_9CYAN</name>
<dbReference type="AlphaFoldDB" id="U7QRM0"/>
<dbReference type="SUPFAM" id="SSF53448">
    <property type="entry name" value="Nucleotide-diphospho-sugar transferases"/>
    <property type="match status" value="1"/>
</dbReference>
<evidence type="ECO:0000313" key="3">
    <source>
        <dbReference type="Proteomes" id="UP000017127"/>
    </source>
</evidence>
<dbReference type="PANTHER" id="PTHR43685:SF2">
    <property type="entry name" value="GLYCOSYLTRANSFERASE 2-LIKE DOMAIN-CONTAINING PROTEIN"/>
    <property type="match status" value="1"/>
</dbReference>
<dbReference type="Pfam" id="PF00535">
    <property type="entry name" value="Glycos_transf_2"/>
    <property type="match status" value="1"/>
</dbReference>
<evidence type="ECO:0000259" key="1">
    <source>
        <dbReference type="Pfam" id="PF00535"/>
    </source>
</evidence>
<dbReference type="InterPro" id="IPR001173">
    <property type="entry name" value="Glyco_trans_2-like"/>
</dbReference>
<proteinExistence type="predicted"/>
<evidence type="ECO:0000313" key="2">
    <source>
        <dbReference type="EMBL" id="ERT09061.1"/>
    </source>
</evidence>
<keyword evidence="2" id="KW-0808">Transferase</keyword>
<dbReference type="OrthoDB" id="468448at2"/>
<dbReference type="NCBIfam" id="NF038302">
    <property type="entry name" value="EPS_HpsE"/>
    <property type="match status" value="1"/>
</dbReference>
<dbReference type="InterPro" id="IPR050834">
    <property type="entry name" value="Glycosyltransf_2"/>
</dbReference>
<dbReference type="InterPro" id="IPR029044">
    <property type="entry name" value="Nucleotide-diphossugar_trans"/>
</dbReference>
<reference evidence="2 3" key="1">
    <citation type="journal article" date="2013" name="Front. Microbiol.">
        <title>Comparative genomic analyses of the cyanobacterium, Lyngbya aestuarii BL J, a powerful hydrogen producer.</title>
        <authorList>
            <person name="Kothari A."/>
            <person name="Vaughn M."/>
            <person name="Garcia-Pichel F."/>
        </authorList>
    </citation>
    <scope>NUCLEOTIDE SEQUENCE [LARGE SCALE GENOMIC DNA]</scope>
    <source>
        <strain evidence="2 3">BL J</strain>
    </source>
</reference>
<gene>
    <name evidence="2" type="ORF">M595_1077</name>
</gene>
<feature type="domain" description="Glycosyltransferase 2-like" evidence="1">
    <location>
        <begin position="4"/>
        <end position="134"/>
    </location>
</feature>
<dbReference type="PANTHER" id="PTHR43685">
    <property type="entry name" value="GLYCOSYLTRANSFERASE"/>
    <property type="match status" value="1"/>
</dbReference>
<dbReference type="Gene3D" id="3.90.550.10">
    <property type="entry name" value="Spore Coat Polysaccharide Biosynthesis Protein SpsA, Chain A"/>
    <property type="match status" value="1"/>
</dbReference>
<protein>
    <submittedName>
        <fullName evidence="2">Glycosyl transferase 2 family protein</fullName>
    </submittedName>
</protein>
<dbReference type="GO" id="GO:0016740">
    <property type="term" value="F:transferase activity"/>
    <property type="evidence" value="ECO:0007669"/>
    <property type="project" value="UniProtKB-KW"/>
</dbReference>
<accession>U7QRM0</accession>
<dbReference type="Proteomes" id="UP000017127">
    <property type="component" value="Unassembled WGS sequence"/>
</dbReference>
<keyword evidence="3" id="KW-1185">Reference proteome</keyword>
<dbReference type="RefSeq" id="WP_023064891.1">
    <property type="nucleotide sequence ID" value="NZ_AUZM01000006.1"/>
</dbReference>
<sequence>MDLSVVIPTYNGADRLPQVLEKLRSQMGTEEIDWDIIVVDNNSSDHTPQVVQDFQKSWNVKAPLKYVFEHQQGIVFARNRGIEESQGELIAFLDDDNFPNSDWILQAYSFGNKHHKAGIYGGQIHALYQTEPPENFKRVAHILLAIRESGDQSFQFNPELLQLPSGAGLVLRRKAWLDNFNPELMATRRGDNDCELSIYLHRKGWEIWYNSAMHLNHWIPAERLERSYLLSLAHRYGLCTFGFRVILVKSWQKPLLFLRVMFGSLKRVILHLVKYNKKAKSDLVNACELEFFWASAISPFHYYLNRT</sequence>